<dbReference type="HOGENOM" id="CLU_2127502_0_0_1"/>
<reference evidence="2" key="1">
    <citation type="submission" date="2015-04" db="UniProtKB">
        <authorList>
            <consortium name="EnsemblPlants"/>
        </authorList>
    </citation>
    <scope>IDENTIFICATION</scope>
</reference>
<accession>A0A0E0F8J1</accession>
<dbReference type="EnsemblPlants" id="OMERI11G18680.1">
    <property type="protein sequence ID" value="OMERI11G18680.1"/>
    <property type="gene ID" value="OMERI11G18680"/>
</dbReference>
<keyword evidence="3" id="KW-1185">Reference proteome</keyword>
<feature type="region of interest" description="Disordered" evidence="1">
    <location>
        <begin position="1"/>
        <end position="42"/>
    </location>
</feature>
<reference evidence="2" key="2">
    <citation type="submission" date="2018-05" db="EMBL/GenBank/DDBJ databases">
        <title>OmerRS3 (Oryza meridionalis Reference Sequence Version 3).</title>
        <authorList>
            <person name="Zhang J."/>
            <person name="Kudrna D."/>
            <person name="Lee S."/>
            <person name="Talag J."/>
            <person name="Welchert J."/>
            <person name="Wing R.A."/>
        </authorList>
    </citation>
    <scope>NUCLEOTIDE SEQUENCE [LARGE SCALE GENOMIC DNA]</scope>
    <source>
        <strain evidence="2">cv. OR44</strain>
    </source>
</reference>
<sequence length="114" mass="11927">IARRVVARPRQSPGAPRLCARRASKTTQGGCGGSNIVVDGSGHPTDLPLPHWIWSERSTARTSAWQRGYDGKADGKEAWWSGGWQLGIDASFVGADGGGGAGTGIAGDLGWWPD</sequence>
<organism evidence="2">
    <name type="scientific">Oryza meridionalis</name>
    <dbReference type="NCBI Taxonomy" id="40149"/>
    <lineage>
        <taxon>Eukaryota</taxon>
        <taxon>Viridiplantae</taxon>
        <taxon>Streptophyta</taxon>
        <taxon>Embryophyta</taxon>
        <taxon>Tracheophyta</taxon>
        <taxon>Spermatophyta</taxon>
        <taxon>Magnoliopsida</taxon>
        <taxon>Liliopsida</taxon>
        <taxon>Poales</taxon>
        <taxon>Poaceae</taxon>
        <taxon>BOP clade</taxon>
        <taxon>Oryzoideae</taxon>
        <taxon>Oryzeae</taxon>
        <taxon>Oryzinae</taxon>
        <taxon>Oryza</taxon>
    </lineage>
</organism>
<name>A0A0E0F8J1_9ORYZ</name>
<evidence type="ECO:0000256" key="1">
    <source>
        <dbReference type="SAM" id="MobiDB-lite"/>
    </source>
</evidence>
<dbReference type="AlphaFoldDB" id="A0A0E0F8J1"/>
<protein>
    <submittedName>
        <fullName evidence="2">Uncharacterized protein</fullName>
    </submittedName>
</protein>
<evidence type="ECO:0000313" key="3">
    <source>
        <dbReference type="Proteomes" id="UP000008021"/>
    </source>
</evidence>
<proteinExistence type="predicted"/>
<dbReference type="Gramene" id="OMERI11G18680.1">
    <property type="protein sequence ID" value="OMERI11G18680.1"/>
    <property type="gene ID" value="OMERI11G18680"/>
</dbReference>
<evidence type="ECO:0000313" key="2">
    <source>
        <dbReference type="EnsemblPlants" id="OMERI11G18680.1"/>
    </source>
</evidence>
<dbReference type="Proteomes" id="UP000008021">
    <property type="component" value="Chromosome 11"/>
</dbReference>